<evidence type="ECO:0000256" key="1">
    <source>
        <dbReference type="ARBA" id="ARBA00004651"/>
    </source>
</evidence>
<dbReference type="AlphaFoldDB" id="A0A2M9Q1L0"/>
<feature type="transmembrane region" description="Helical" evidence="6">
    <location>
        <begin position="31"/>
        <end position="54"/>
    </location>
</feature>
<comment type="caution">
    <text evidence="8">The sequence shown here is derived from an EMBL/GenBank/DDBJ whole genome shotgun (WGS) entry which is preliminary data.</text>
</comment>
<comment type="subcellular location">
    <subcellularLocation>
        <location evidence="1">Cell membrane</location>
        <topology evidence="1">Multi-pass membrane protein</topology>
    </subcellularLocation>
</comment>
<keyword evidence="4 6" id="KW-1133">Transmembrane helix</keyword>
<keyword evidence="2" id="KW-1003">Cell membrane</keyword>
<keyword evidence="5 6" id="KW-0472">Membrane</keyword>
<evidence type="ECO:0000256" key="3">
    <source>
        <dbReference type="ARBA" id="ARBA00022692"/>
    </source>
</evidence>
<dbReference type="InterPro" id="IPR003838">
    <property type="entry name" value="ABC3_permease_C"/>
</dbReference>
<organism evidence="8 9">
    <name type="scientific">Lysinibacillus xylanilyticus</name>
    <dbReference type="NCBI Taxonomy" id="582475"/>
    <lineage>
        <taxon>Bacteria</taxon>
        <taxon>Bacillati</taxon>
        <taxon>Bacillota</taxon>
        <taxon>Bacilli</taxon>
        <taxon>Bacillales</taxon>
        <taxon>Bacillaceae</taxon>
        <taxon>Lysinibacillus</taxon>
    </lineage>
</organism>
<reference evidence="8 9" key="1">
    <citation type="submission" date="2017-11" db="EMBL/GenBank/DDBJ databases">
        <title>Bacterial isolate from king chilli rhizosphere.</title>
        <authorList>
            <person name="Takhelmayum P."/>
            <person name="Sarangthem I."/>
        </authorList>
    </citation>
    <scope>NUCLEOTIDE SEQUENCE [LARGE SCALE GENOMIC DNA]</scope>
    <source>
        <strain evidence="9">t26</strain>
    </source>
</reference>
<evidence type="ECO:0000256" key="5">
    <source>
        <dbReference type="ARBA" id="ARBA00023136"/>
    </source>
</evidence>
<proteinExistence type="predicted"/>
<protein>
    <recommendedName>
        <fullName evidence="7">ABC3 transporter permease C-terminal domain-containing protein</fullName>
    </recommendedName>
</protein>
<dbReference type="EMBL" id="PHQY01000662">
    <property type="protein sequence ID" value="PJO41964.1"/>
    <property type="molecule type" value="Genomic_DNA"/>
</dbReference>
<evidence type="ECO:0000256" key="6">
    <source>
        <dbReference type="SAM" id="Phobius"/>
    </source>
</evidence>
<evidence type="ECO:0000313" key="8">
    <source>
        <dbReference type="EMBL" id="PJO41964.1"/>
    </source>
</evidence>
<evidence type="ECO:0000256" key="2">
    <source>
        <dbReference type="ARBA" id="ARBA00022475"/>
    </source>
</evidence>
<evidence type="ECO:0000313" key="9">
    <source>
        <dbReference type="Proteomes" id="UP000232101"/>
    </source>
</evidence>
<evidence type="ECO:0000259" key="7">
    <source>
        <dbReference type="Pfam" id="PF02687"/>
    </source>
</evidence>
<keyword evidence="3 6" id="KW-0812">Transmembrane</keyword>
<evidence type="ECO:0000256" key="4">
    <source>
        <dbReference type="ARBA" id="ARBA00022989"/>
    </source>
</evidence>
<dbReference type="Pfam" id="PF02687">
    <property type="entry name" value="FtsX"/>
    <property type="match status" value="1"/>
</dbReference>
<dbReference type="STRING" id="582475.ACZ11_22140"/>
<gene>
    <name evidence="8" type="ORF">CWD94_20815</name>
</gene>
<feature type="domain" description="ABC3 transporter permease C-terminal" evidence="7">
    <location>
        <begin position="2"/>
        <end position="102"/>
    </location>
</feature>
<dbReference type="Proteomes" id="UP000232101">
    <property type="component" value="Unassembled WGS sequence"/>
</dbReference>
<name>A0A2M9Q1L0_9BACI</name>
<feature type="transmembrane region" description="Helical" evidence="6">
    <location>
        <begin position="74"/>
        <end position="94"/>
    </location>
</feature>
<dbReference type="GO" id="GO:0005886">
    <property type="term" value="C:plasma membrane"/>
    <property type="evidence" value="ECO:0007669"/>
    <property type="project" value="UniProtKB-SubCell"/>
</dbReference>
<accession>A0A2M9Q1L0</accession>
<sequence length="108" mass="11843">MNVRKESETYGIFKSIGMTSTNIRWSITSGILFLSGLVTLFGIFIGIKLIPLALQSILLEYGLLELPLAINWPISIGLSLLSILAACLGCWVSTKIITKTSPRILLVY</sequence>